<dbReference type="EMBL" id="JFZT01000039">
    <property type="protein sequence ID" value="EZQ06956.1"/>
    <property type="molecule type" value="Genomic_DNA"/>
</dbReference>
<proteinExistence type="predicted"/>
<accession>A0A031LPM9</accession>
<gene>
    <name evidence="2" type="ORF">CM19_06235</name>
</gene>
<sequence>MERYSRQLLALGIDVQERIMESKVAVVGCGALGSSLAELLGRLGVGEITIIDADIVEMSNLHRTHLFTEKDLMRPKAIVCKEKIEEINSEVKINAVLDIVDQTNALDIVKGKDIVFDALDSVNYRLILNDACVANKVPLIYAGISGEYGTVKLIVPGKTSCLSCFMTPGEGSNSCEIIGTTSIVPTVMASLQVQLYLNYLRREVQDEMILFDFRTMNMEKVKINMNPNCEACALHEYIYIKENISQSCGISRISNETLSEDSSSEIKISKTQDGLTICYGSKCFKKRV</sequence>
<dbReference type="RefSeq" id="WP_048099479.1">
    <property type="nucleotide sequence ID" value="NZ_JFZT01000039.1"/>
</dbReference>
<comment type="caution">
    <text evidence="2">The sequence shown here is derived from an EMBL/GenBank/DDBJ whole genome shotgun (WGS) entry which is preliminary data.</text>
</comment>
<dbReference type="InterPro" id="IPR000594">
    <property type="entry name" value="ThiF_NAD_FAD-bd"/>
</dbReference>
<evidence type="ECO:0000313" key="2">
    <source>
        <dbReference type="EMBL" id="EZQ06956.1"/>
    </source>
</evidence>
<dbReference type="InterPro" id="IPR045886">
    <property type="entry name" value="ThiF/MoeB/HesA"/>
</dbReference>
<dbReference type="GO" id="GO:0005737">
    <property type="term" value="C:cytoplasm"/>
    <property type="evidence" value="ECO:0007669"/>
    <property type="project" value="TreeGrafter"/>
</dbReference>
<dbReference type="GO" id="GO:0004792">
    <property type="term" value="F:thiosulfate-cyanide sulfurtransferase activity"/>
    <property type="evidence" value="ECO:0007669"/>
    <property type="project" value="TreeGrafter"/>
</dbReference>
<name>A0A031LPM9_9CREN</name>
<dbReference type="Pfam" id="PF00899">
    <property type="entry name" value="ThiF"/>
    <property type="match status" value="1"/>
</dbReference>
<dbReference type="Proteomes" id="UP000024332">
    <property type="component" value="Unassembled WGS sequence"/>
</dbReference>
<dbReference type="Gene3D" id="3.40.50.720">
    <property type="entry name" value="NAD(P)-binding Rossmann-like Domain"/>
    <property type="match status" value="1"/>
</dbReference>
<dbReference type="OrthoDB" id="7915at2157"/>
<organism evidence="2 3">
    <name type="scientific">Candidatus Acidianus copahuensis</name>
    <dbReference type="NCBI Taxonomy" id="1160895"/>
    <lineage>
        <taxon>Archaea</taxon>
        <taxon>Thermoproteota</taxon>
        <taxon>Thermoprotei</taxon>
        <taxon>Sulfolobales</taxon>
        <taxon>Sulfolobaceae</taxon>
        <taxon>Acidianus</taxon>
    </lineage>
</organism>
<dbReference type="STRING" id="1160895.CM19_06235"/>
<feature type="domain" description="THIF-type NAD/FAD binding fold" evidence="1">
    <location>
        <begin position="4"/>
        <end position="230"/>
    </location>
</feature>
<dbReference type="GO" id="GO:0008641">
    <property type="term" value="F:ubiquitin-like modifier activating enzyme activity"/>
    <property type="evidence" value="ECO:0007669"/>
    <property type="project" value="InterPro"/>
</dbReference>
<dbReference type="PANTHER" id="PTHR10953">
    <property type="entry name" value="UBIQUITIN-ACTIVATING ENZYME E1"/>
    <property type="match status" value="1"/>
</dbReference>
<evidence type="ECO:0000259" key="1">
    <source>
        <dbReference type="Pfam" id="PF00899"/>
    </source>
</evidence>
<dbReference type="PANTHER" id="PTHR10953:SF102">
    <property type="entry name" value="ADENYLYLTRANSFERASE AND SULFURTRANSFERASE MOCS3"/>
    <property type="match status" value="1"/>
</dbReference>
<keyword evidence="3" id="KW-1185">Reference proteome</keyword>
<dbReference type="CDD" id="cd00757">
    <property type="entry name" value="ThiF_MoeB_HesA_family"/>
    <property type="match status" value="1"/>
</dbReference>
<dbReference type="SUPFAM" id="SSF69572">
    <property type="entry name" value="Activating enzymes of the ubiquitin-like proteins"/>
    <property type="match status" value="1"/>
</dbReference>
<dbReference type="GO" id="GO:0016779">
    <property type="term" value="F:nucleotidyltransferase activity"/>
    <property type="evidence" value="ECO:0007669"/>
    <property type="project" value="TreeGrafter"/>
</dbReference>
<reference evidence="2 3" key="1">
    <citation type="submission" date="2014-03" db="EMBL/GenBank/DDBJ databases">
        <title>Draft genome sequence of the novel thermoacidophilic archaea Acidianus copahuensis ALE1 strain, isolated from Copahue volcanic area in Neuquen Argentina.</title>
        <authorList>
            <person name="Urbieta M.S."/>
            <person name="Rascovan N."/>
            <person name="Castro C."/>
            <person name="Revale S."/>
            <person name="Giaveno M.A."/>
            <person name="Vazquez M.P."/>
            <person name="Donati E.R."/>
        </authorList>
    </citation>
    <scope>NUCLEOTIDE SEQUENCE [LARGE SCALE GENOMIC DNA]</scope>
    <source>
        <strain evidence="2 3">ALE1</strain>
    </source>
</reference>
<evidence type="ECO:0000313" key="3">
    <source>
        <dbReference type="Proteomes" id="UP000024332"/>
    </source>
</evidence>
<protein>
    <submittedName>
        <fullName evidence="2">Thiamine biosynthesis protein ThiF</fullName>
    </submittedName>
</protein>
<dbReference type="AlphaFoldDB" id="A0A031LPM9"/>
<dbReference type="InterPro" id="IPR035985">
    <property type="entry name" value="Ubiquitin-activating_enz"/>
</dbReference>